<dbReference type="Pfam" id="PF13458">
    <property type="entry name" value="Peripla_BP_6"/>
    <property type="match status" value="1"/>
</dbReference>
<evidence type="ECO:0000313" key="4">
    <source>
        <dbReference type="EMBL" id="EFF77862.1"/>
    </source>
</evidence>
<protein>
    <submittedName>
        <fullName evidence="4">Receptor family ligand-binding protein</fullName>
    </submittedName>
</protein>
<name>D4X5S4_9BURK</name>
<dbReference type="InterPro" id="IPR028082">
    <property type="entry name" value="Peripla_BP_I"/>
</dbReference>
<dbReference type="InterPro" id="IPR028081">
    <property type="entry name" value="Leu-bd"/>
</dbReference>
<evidence type="ECO:0000256" key="1">
    <source>
        <dbReference type="ARBA" id="ARBA00010062"/>
    </source>
</evidence>
<dbReference type="SUPFAM" id="SSF53822">
    <property type="entry name" value="Periplasmic binding protein-like I"/>
    <property type="match status" value="1"/>
</dbReference>
<dbReference type="eggNOG" id="COG0683">
    <property type="taxonomic scope" value="Bacteria"/>
</dbReference>
<dbReference type="CDD" id="cd06327">
    <property type="entry name" value="PBP1_SBP-like"/>
    <property type="match status" value="1"/>
</dbReference>
<dbReference type="Proteomes" id="UP000004510">
    <property type="component" value="Unassembled WGS sequence"/>
</dbReference>
<organism evidence="4 5">
    <name type="scientific">Achromobacter piechaudii ATCC 43553</name>
    <dbReference type="NCBI Taxonomy" id="742159"/>
    <lineage>
        <taxon>Bacteria</taxon>
        <taxon>Pseudomonadati</taxon>
        <taxon>Pseudomonadota</taxon>
        <taxon>Betaproteobacteria</taxon>
        <taxon>Burkholderiales</taxon>
        <taxon>Alcaligenaceae</taxon>
        <taxon>Achromobacter</taxon>
    </lineage>
</organism>
<comment type="caution">
    <text evidence="4">The sequence shown here is derived from an EMBL/GenBank/DDBJ whole genome shotgun (WGS) entry which is preliminary data.</text>
</comment>
<accession>D4X5S4</accession>
<dbReference type="PANTHER" id="PTHR30483">
    <property type="entry name" value="LEUCINE-SPECIFIC-BINDING PROTEIN"/>
    <property type="match status" value="1"/>
</dbReference>
<gene>
    <name evidence="4" type="ORF">HMPREF0004_0821</name>
</gene>
<reference evidence="5" key="1">
    <citation type="submission" date="2010-03" db="EMBL/GenBank/DDBJ databases">
        <title>Complete sequence of Mobiluncus curtisii ATCC 43063.</title>
        <authorList>
            <person name="Muzny D."/>
            <person name="Qin X."/>
            <person name="Deng J."/>
            <person name="Jiang H."/>
            <person name="Liu Y."/>
            <person name="Qu J."/>
            <person name="Song X.-Z."/>
            <person name="Zhang L."/>
            <person name="Thornton R."/>
            <person name="Coyle M."/>
            <person name="Francisco L."/>
            <person name="Jackson L."/>
            <person name="Javaid M."/>
            <person name="Korchina V."/>
            <person name="Kovar C."/>
            <person name="Mata R."/>
            <person name="Mathew T."/>
            <person name="Ngo R."/>
            <person name="Nguyen L."/>
            <person name="Nguyen N."/>
            <person name="Okwuonu G."/>
            <person name="Ongeri F."/>
            <person name="Pham C."/>
            <person name="Simmons D."/>
            <person name="Wilczek-Boney K."/>
            <person name="Hale W."/>
            <person name="Jakkamsetti A."/>
            <person name="Pham P."/>
            <person name="Ruth R."/>
            <person name="San Lucas F."/>
            <person name="Warren J."/>
            <person name="Zhang J."/>
            <person name="Zhao Z."/>
            <person name="Zhou C."/>
            <person name="Zhu D."/>
            <person name="Lee S."/>
            <person name="Bess C."/>
            <person name="Blankenburg K."/>
            <person name="Forbes L."/>
            <person name="Fu Q."/>
            <person name="Gubbala S."/>
            <person name="Hirani K."/>
            <person name="Jayaseelan J.C."/>
            <person name="Lara F."/>
            <person name="Munidasa M."/>
            <person name="Palculict T."/>
            <person name="Patil S."/>
            <person name="Pu L.-L."/>
            <person name="Saada N."/>
            <person name="Tang L."/>
            <person name="Weissenberger G."/>
            <person name="Zhu Y."/>
            <person name="Hemphill L."/>
            <person name="Shang Y."/>
            <person name="Youmans B."/>
            <person name="Ayvaz T."/>
            <person name="Ross M."/>
            <person name="Santibanez J."/>
            <person name="Aqrawi P."/>
            <person name="Gross S."/>
            <person name="Joshi V."/>
            <person name="Fowler G."/>
            <person name="Nazareth L."/>
            <person name="Reid J."/>
            <person name="Worley K."/>
            <person name="Petrosino J."/>
            <person name="Highlander S."/>
            <person name="Gibbs R."/>
            <person name="Gibbs R."/>
        </authorList>
    </citation>
    <scope>NUCLEOTIDE SEQUENCE [LARGE SCALE GENOMIC DNA]</scope>
    <source>
        <strain evidence="5">ATCC 43553</strain>
    </source>
</reference>
<evidence type="ECO:0000256" key="2">
    <source>
        <dbReference type="ARBA" id="ARBA00022729"/>
    </source>
</evidence>
<comment type="similarity">
    <text evidence="1">Belongs to the leucine-binding protein family.</text>
</comment>
<feature type="domain" description="Leucine-binding protein" evidence="3">
    <location>
        <begin position="74"/>
        <end position="409"/>
    </location>
</feature>
<evidence type="ECO:0000259" key="3">
    <source>
        <dbReference type="Pfam" id="PF13458"/>
    </source>
</evidence>
<evidence type="ECO:0000313" key="5">
    <source>
        <dbReference type="Proteomes" id="UP000004510"/>
    </source>
</evidence>
<proteinExistence type="inferred from homology"/>
<keyword evidence="4" id="KW-0675">Receptor</keyword>
<dbReference type="AlphaFoldDB" id="D4X5S4"/>
<dbReference type="InterPro" id="IPR051010">
    <property type="entry name" value="BCAA_transport"/>
</dbReference>
<sequence>MAGAFSFEESLRKSSILLNSRRYTFATRIRRNDGIKKGGRQMKQQFLRKRAALALGLSLAFAAIAAHASTADGVKIGVLTDMAGVTADATGKGSVEAARLAIEEVGGSVLGKPISLVSGDHQHRPDIGSSMVRKWYDTDGVDVVVDVPNSSVALAVQGIAREKKKLVLFSSPGTTALSQAQCSPYGVQWTYTTYALSRGTATAVVNEGNKRWFILASDYAFGKQLAADTEAVVKANGGEVVGTVFHPLNASDFASFLLQAQGSKAQIIAIANAGGDTISAIKQAAEFGIGGAQQLAAMLLLITDVHSLGLQAAQKTYLTVPSYWDMNDGTRAFTKKFEARVGRPPTFLQAGVYSSVRHYLQAVKAAGTADADAVMAKMKALPIDDPFSMNAHIREDGLVVRDMMLAQVKTPAQSKAPWDYYNIVRSIPGDTLAWPLSDSQCPLVKR</sequence>
<dbReference type="PANTHER" id="PTHR30483:SF6">
    <property type="entry name" value="PERIPLASMIC BINDING PROTEIN OF ABC TRANSPORTER FOR NATURAL AMINO ACIDS"/>
    <property type="match status" value="1"/>
</dbReference>
<dbReference type="PATRIC" id="fig|742159.3.peg.1665"/>
<dbReference type="HOGENOM" id="CLU_027128_1_0_4"/>
<keyword evidence="2" id="KW-0732">Signal</keyword>
<dbReference type="Gene3D" id="3.40.50.2300">
    <property type="match status" value="2"/>
</dbReference>
<dbReference type="EMBL" id="ADMS01000019">
    <property type="protein sequence ID" value="EFF77862.1"/>
    <property type="molecule type" value="Genomic_DNA"/>
</dbReference>